<evidence type="ECO:0000313" key="4">
    <source>
        <dbReference type="Proteomes" id="UP001219525"/>
    </source>
</evidence>
<sequence length="399" mass="44599">MPSAKSASPLLTFFALTHTLPEQYPAFAALHASKQAFACNTGWQEHAKVLERDKRQAAAELAVMGLSILELTKKLDDWQVHIDAELDKHLSSEMALASGRLQDDFKRQVACEVDKRLEDESASRFYLTQLQQQKEFNAQQETRRQQMFIENTSRIDAFKAEMSVKLKALKAELDSSTEKLAESAKFSKKLHIATDYIRRMNGERQQWTAKETSLQSNARAMQHKIEELEAQLAVVTLQTASDVNAPPPPLPSLALNAPTAPEENQGSRARANSIRCTSEETRRAQNNFRTFVQKILNISSDNEAGQIKDVTAAAEAFAGGHGPPPTDVRDEKFSVLLDGPDFLKHPWNVAAGKLLIQAFRAEYPQHKVKDAFLETRFESRLLRMSGLKAKAVAEASQQV</sequence>
<organism evidence="3 4">
    <name type="scientific">Mycena pura</name>
    <dbReference type="NCBI Taxonomy" id="153505"/>
    <lineage>
        <taxon>Eukaryota</taxon>
        <taxon>Fungi</taxon>
        <taxon>Dikarya</taxon>
        <taxon>Basidiomycota</taxon>
        <taxon>Agaricomycotina</taxon>
        <taxon>Agaricomycetes</taxon>
        <taxon>Agaricomycetidae</taxon>
        <taxon>Agaricales</taxon>
        <taxon>Marasmiineae</taxon>
        <taxon>Mycenaceae</taxon>
        <taxon>Mycena</taxon>
    </lineage>
</organism>
<gene>
    <name evidence="3" type="ORF">GGX14DRAFT_574094</name>
</gene>
<evidence type="ECO:0000256" key="1">
    <source>
        <dbReference type="SAM" id="Coils"/>
    </source>
</evidence>
<keyword evidence="4" id="KW-1185">Reference proteome</keyword>
<protein>
    <submittedName>
        <fullName evidence="3">Uncharacterized protein</fullName>
    </submittedName>
</protein>
<feature type="coiled-coil region" evidence="1">
    <location>
        <begin position="211"/>
        <end position="238"/>
    </location>
</feature>
<comment type="caution">
    <text evidence="3">The sequence shown here is derived from an EMBL/GenBank/DDBJ whole genome shotgun (WGS) entry which is preliminary data.</text>
</comment>
<dbReference type="EMBL" id="JARJCW010000077">
    <property type="protein sequence ID" value="KAJ7197620.1"/>
    <property type="molecule type" value="Genomic_DNA"/>
</dbReference>
<feature type="region of interest" description="Disordered" evidence="2">
    <location>
        <begin position="257"/>
        <end position="280"/>
    </location>
</feature>
<accession>A0AAD6V201</accession>
<evidence type="ECO:0000256" key="2">
    <source>
        <dbReference type="SAM" id="MobiDB-lite"/>
    </source>
</evidence>
<dbReference type="AlphaFoldDB" id="A0AAD6V201"/>
<dbReference type="Proteomes" id="UP001219525">
    <property type="component" value="Unassembled WGS sequence"/>
</dbReference>
<evidence type="ECO:0000313" key="3">
    <source>
        <dbReference type="EMBL" id="KAJ7197620.1"/>
    </source>
</evidence>
<keyword evidence="1" id="KW-0175">Coiled coil</keyword>
<name>A0AAD6V201_9AGAR</name>
<reference evidence="3" key="1">
    <citation type="submission" date="2023-03" db="EMBL/GenBank/DDBJ databases">
        <title>Massive genome expansion in bonnet fungi (Mycena s.s.) driven by repeated elements and novel gene families across ecological guilds.</title>
        <authorList>
            <consortium name="Lawrence Berkeley National Laboratory"/>
            <person name="Harder C.B."/>
            <person name="Miyauchi S."/>
            <person name="Viragh M."/>
            <person name="Kuo A."/>
            <person name="Thoen E."/>
            <person name="Andreopoulos B."/>
            <person name="Lu D."/>
            <person name="Skrede I."/>
            <person name="Drula E."/>
            <person name="Henrissat B."/>
            <person name="Morin E."/>
            <person name="Kohler A."/>
            <person name="Barry K."/>
            <person name="LaButti K."/>
            <person name="Morin E."/>
            <person name="Salamov A."/>
            <person name="Lipzen A."/>
            <person name="Mereny Z."/>
            <person name="Hegedus B."/>
            <person name="Baldrian P."/>
            <person name="Stursova M."/>
            <person name="Weitz H."/>
            <person name="Taylor A."/>
            <person name="Grigoriev I.V."/>
            <person name="Nagy L.G."/>
            <person name="Martin F."/>
            <person name="Kauserud H."/>
        </authorList>
    </citation>
    <scope>NUCLEOTIDE SEQUENCE</scope>
    <source>
        <strain evidence="3">9144</strain>
    </source>
</reference>
<proteinExistence type="predicted"/>